<organism evidence="13 14">
    <name type="scientific">Alectoria fallacina</name>
    <dbReference type="NCBI Taxonomy" id="1903189"/>
    <lineage>
        <taxon>Eukaryota</taxon>
        <taxon>Fungi</taxon>
        <taxon>Dikarya</taxon>
        <taxon>Ascomycota</taxon>
        <taxon>Pezizomycotina</taxon>
        <taxon>Lecanoromycetes</taxon>
        <taxon>OSLEUM clade</taxon>
        <taxon>Lecanoromycetidae</taxon>
        <taxon>Lecanorales</taxon>
        <taxon>Lecanorineae</taxon>
        <taxon>Parmeliaceae</taxon>
        <taxon>Alectoria</taxon>
    </lineage>
</organism>
<comment type="caution">
    <text evidence="13">The sequence shown here is derived from an EMBL/GenBank/DDBJ whole genome shotgun (WGS) entry which is preliminary data.</text>
</comment>
<dbReference type="InterPro" id="IPR055207">
    <property type="entry name" value="POLR3C_WHD"/>
</dbReference>
<name>A0A8H3G498_9LECA</name>
<dbReference type="GO" id="GO:0003697">
    <property type="term" value="F:single-stranded DNA binding"/>
    <property type="evidence" value="ECO:0007669"/>
    <property type="project" value="UniProtKB-UniRule"/>
</dbReference>
<comment type="subunit">
    <text evidence="3 8">Component of the RNA polymerase III (Pol III) complex consisting of 17 subunits.</text>
</comment>
<dbReference type="Proteomes" id="UP000664203">
    <property type="component" value="Unassembled WGS sequence"/>
</dbReference>
<feature type="domain" description="DNA-directed RNA polymerase III subunit RPC3 winged-helix" evidence="12">
    <location>
        <begin position="522"/>
        <end position="594"/>
    </location>
</feature>
<feature type="compositionally biased region" description="Acidic residues" evidence="9">
    <location>
        <begin position="415"/>
        <end position="437"/>
    </location>
</feature>
<dbReference type="InterPro" id="IPR013197">
    <property type="entry name" value="RNA_pol_III_RPC82-rel_HTH"/>
</dbReference>
<evidence type="ECO:0000256" key="8">
    <source>
        <dbReference type="RuleBase" id="RU367076"/>
    </source>
</evidence>
<dbReference type="EMBL" id="CAJPDR010000409">
    <property type="protein sequence ID" value="CAF9935520.1"/>
    <property type="molecule type" value="Genomic_DNA"/>
</dbReference>
<keyword evidence="4 8" id="KW-0240">DNA-directed RNA polymerase</keyword>
<keyword evidence="14" id="KW-1185">Reference proteome</keyword>
<dbReference type="Gene3D" id="1.10.10.10">
    <property type="entry name" value="Winged helix-like DNA-binding domain superfamily/Winged helix DNA-binding domain"/>
    <property type="match status" value="2"/>
</dbReference>
<dbReference type="PANTHER" id="PTHR12949:SF0">
    <property type="entry name" value="DNA-DIRECTED RNA POLYMERASE III SUBUNIT RPC3"/>
    <property type="match status" value="1"/>
</dbReference>
<evidence type="ECO:0000313" key="13">
    <source>
        <dbReference type="EMBL" id="CAF9935520.1"/>
    </source>
</evidence>
<protein>
    <recommendedName>
        <fullName evidence="8">DNA-directed RNA polymerase III subunit RPC3</fullName>
        <shortName evidence="8">RNA polymerase III subunit C3</shortName>
    </recommendedName>
</protein>
<dbReference type="OrthoDB" id="272392at2759"/>
<keyword evidence="5 8" id="KW-0804">Transcription</keyword>
<evidence type="ECO:0000259" key="11">
    <source>
        <dbReference type="Pfam" id="PF08221"/>
    </source>
</evidence>
<dbReference type="Pfam" id="PF08221">
    <property type="entry name" value="HTH_9"/>
    <property type="match status" value="1"/>
</dbReference>
<comment type="similarity">
    <text evidence="2 8">Belongs to the RNA polymerase beta chain family.</text>
</comment>
<comment type="subcellular location">
    <subcellularLocation>
        <location evidence="1 8">Nucleus</location>
    </subcellularLocation>
</comment>
<dbReference type="InterPro" id="IPR008806">
    <property type="entry name" value="RNA_pol_III_Rpc82_C"/>
</dbReference>
<keyword evidence="6 8" id="KW-0539">Nucleus</keyword>
<evidence type="ECO:0000256" key="6">
    <source>
        <dbReference type="ARBA" id="ARBA00023242"/>
    </source>
</evidence>
<dbReference type="Pfam" id="PF05645">
    <property type="entry name" value="RNA_pol_Rpc82"/>
    <property type="match status" value="1"/>
</dbReference>
<sequence>MSRPAYELCTLLVDDTYGELTSRIFKALLCYGRQSLPALLHRTDLSYRLAKHGLSVLVQQHLVLWNTSSDDHLTLYEANTAVAYSLVRSGKYIKIAEAQAGEFAGKVLSNLLLLGHARVGDLVQAYGVGQSKSTHDGLAATHGPPSKSLSSMSSHVDGRLEEEIFTLESIHRTLCELLQAELVSRVHISHFRSDADNRIEAEKLVPKPEEYKAKSKREQDAQHEAVVQRKLKEWRFCTNEEEDEIEDLKKGKKRLHRDLETRRPGKRQRRYSPLGQEVIGTTGEDYQPMLEGTGYLDSNLILRVNHAKFAVLMRNDHLVDLADRMISTSTAGVYAQVLRTLGPKVQDCQVEAESPNDKDAEIELSALPQLSTDDLVCAIKDSSELANALGKLDDGRLNMAQFDHPKKRRKREVFSEDGEMVDGEASPEEEEDAFDSNAEETISDIASDPDEANGGAKFEPNALPGFLLDPHRDAIRDHLLVLAIHPMSFLHHFPKTPILPEQWTIDFSTLMKNITHHTLLETITSRHGLPAARLTRILFDRGKTDEKILCSTSLLAQKTMRSYLLPLHKAGMIGLQEVPRDNSRNPQRTNFLWFFDPERCKAKVLEETYKTMARCLRRARVEGEKVKGTVEKASRSDVIGKEDEFLGAQELEALNVWKDMDERIWGEVSRLDDLVACLRDF</sequence>
<gene>
    <name evidence="13" type="primary">RPC82</name>
    <name evidence="13" type="ORF">ALECFALPRED_006416</name>
</gene>
<evidence type="ECO:0000313" key="14">
    <source>
        <dbReference type="Proteomes" id="UP000664203"/>
    </source>
</evidence>
<proteinExistence type="inferred from homology"/>
<accession>A0A8H3G498</accession>
<feature type="domain" description="RNA polymerase III Rpc82 C -terminal" evidence="10">
    <location>
        <begin position="173"/>
        <end position="513"/>
    </location>
</feature>
<evidence type="ECO:0000256" key="7">
    <source>
        <dbReference type="ARBA" id="ARBA00025127"/>
    </source>
</evidence>
<dbReference type="Pfam" id="PF22536">
    <property type="entry name" value="WHD_POLR3C"/>
    <property type="match status" value="1"/>
</dbReference>
<comment type="function">
    <text evidence="7 8">DNA-dependent RNA polymerase catalyzes the transcription of DNA into RNA using the four ribonucleoside triphosphates as substrates. Specific core component of RNA polymerase III which synthesizes small RNAs, such as 5S rRNA and tRNAs.</text>
</comment>
<evidence type="ECO:0000256" key="3">
    <source>
        <dbReference type="ARBA" id="ARBA00011206"/>
    </source>
</evidence>
<dbReference type="InterPro" id="IPR039748">
    <property type="entry name" value="RPC3"/>
</dbReference>
<evidence type="ECO:0000256" key="2">
    <source>
        <dbReference type="ARBA" id="ARBA00006835"/>
    </source>
</evidence>
<feature type="region of interest" description="Disordered" evidence="9">
    <location>
        <begin position="133"/>
        <end position="153"/>
    </location>
</feature>
<dbReference type="InterPro" id="IPR036388">
    <property type="entry name" value="WH-like_DNA-bd_sf"/>
</dbReference>
<feature type="region of interest" description="Disordered" evidence="9">
    <location>
        <begin position="405"/>
        <end position="437"/>
    </location>
</feature>
<evidence type="ECO:0000259" key="12">
    <source>
        <dbReference type="Pfam" id="PF22536"/>
    </source>
</evidence>
<reference evidence="13" key="1">
    <citation type="submission" date="2021-03" db="EMBL/GenBank/DDBJ databases">
        <authorList>
            <person name="Tagirdzhanova G."/>
        </authorList>
    </citation>
    <scope>NUCLEOTIDE SEQUENCE</scope>
</reference>
<evidence type="ECO:0000256" key="5">
    <source>
        <dbReference type="ARBA" id="ARBA00023163"/>
    </source>
</evidence>
<feature type="domain" description="RNA polymerase III subunit RPC82-related helix-turn-helix" evidence="11">
    <location>
        <begin position="7"/>
        <end position="64"/>
    </location>
</feature>
<evidence type="ECO:0000256" key="9">
    <source>
        <dbReference type="SAM" id="MobiDB-lite"/>
    </source>
</evidence>
<evidence type="ECO:0000256" key="1">
    <source>
        <dbReference type="ARBA" id="ARBA00004123"/>
    </source>
</evidence>
<dbReference type="GO" id="GO:0005666">
    <property type="term" value="C:RNA polymerase III complex"/>
    <property type="evidence" value="ECO:0007669"/>
    <property type="project" value="UniProtKB-UniRule"/>
</dbReference>
<evidence type="ECO:0000259" key="10">
    <source>
        <dbReference type="Pfam" id="PF05645"/>
    </source>
</evidence>
<dbReference type="PANTHER" id="PTHR12949">
    <property type="entry name" value="RNA POLYMERASE III DNA DIRECTED -RELATED"/>
    <property type="match status" value="1"/>
</dbReference>
<dbReference type="AlphaFoldDB" id="A0A8H3G498"/>
<evidence type="ECO:0000256" key="4">
    <source>
        <dbReference type="ARBA" id="ARBA00022478"/>
    </source>
</evidence>
<dbReference type="GO" id="GO:0006351">
    <property type="term" value="P:DNA-templated transcription"/>
    <property type="evidence" value="ECO:0007669"/>
    <property type="project" value="InterPro"/>
</dbReference>